<dbReference type="EMBL" id="HACG01003705">
    <property type="protein sequence ID" value="CEK50570.1"/>
    <property type="molecule type" value="Transcribed_RNA"/>
</dbReference>
<accession>A0A0B6Y4Z0</accession>
<protein>
    <submittedName>
        <fullName evidence="1">Uncharacterized protein</fullName>
    </submittedName>
</protein>
<dbReference type="AlphaFoldDB" id="A0A0B6Y4Z0"/>
<gene>
    <name evidence="1" type="primary">ORF11143</name>
</gene>
<reference evidence="1" key="1">
    <citation type="submission" date="2014-12" db="EMBL/GenBank/DDBJ databases">
        <title>Insight into the proteome of Arion vulgaris.</title>
        <authorList>
            <person name="Aradska J."/>
            <person name="Bulat T."/>
            <person name="Smidak R."/>
            <person name="Sarate P."/>
            <person name="Gangsoo J."/>
            <person name="Sialana F."/>
            <person name="Bilban M."/>
            <person name="Lubec G."/>
        </authorList>
    </citation>
    <scope>NUCLEOTIDE SEQUENCE</scope>
    <source>
        <tissue evidence="1">Skin</tissue>
    </source>
</reference>
<proteinExistence type="predicted"/>
<evidence type="ECO:0000313" key="1">
    <source>
        <dbReference type="EMBL" id="CEK50570.1"/>
    </source>
</evidence>
<feature type="non-terminal residue" evidence="1">
    <location>
        <position position="76"/>
    </location>
</feature>
<feature type="non-terminal residue" evidence="1">
    <location>
        <position position="1"/>
    </location>
</feature>
<sequence>LIHLLWCRPIISDHLLTSECLPCPHVPSISAFFLSTSSSTTMITDSYKFLKDFVFIHTQTSAFNMYKENSDSPQGG</sequence>
<name>A0A0B6Y4Z0_9EUPU</name>
<organism evidence="1">
    <name type="scientific">Arion vulgaris</name>
    <dbReference type="NCBI Taxonomy" id="1028688"/>
    <lineage>
        <taxon>Eukaryota</taxon>
        <taxon>Metazoa</taxon>
        <taxon>Spiralia</taxon>
        <taxon>Lophotrochozoa</taxon>
        <taxon>Mollusca</taxon>
        <taxon>Gastropoda</taxon>
        <taxon>Heterobranchia</taxon>
        <taxon>Euthyneura</taxon>
        <taxon>Panpulmonata</taxon>
        <taxon>Eupulmonata</taxon>
        <taxon>Stylommatophora</taxon>
        <taxon>Helicina</taxon>
        <taxon>Arionoidea</taxon>
        <taxon>Arionidae</taxon>
        <taxon>Arion</taxon>
    </lineage>
</organism>